<keyword evidence="3 6" id="KW-0812">Transmembrane</keyword>
<feature type="transmembrane region" description="Helical" evidence="6">
    <location>
        <begin position="302"/>
        <end position="323"/>
    </location>
</feature>
<keyword evidence="2" id="KW-0813">Transport</keyword>
<reference evidence="7" key="2">
    <citation type="submission" date="2023-05" db="EMBL/GenBank/DDBJ databases">
        <authorList>
            <consortium name="Lawrence Berkeley National Laboratory"/>
            <person name="Steindorff A."/>
            <person name="Hensen N."/>
            <person name="Bonometti L."/>
            <person name="Westerberg I."/>
            <person name="Brannstrom I.O."/>
            <person name="Guillou S."/>
            <person name="Cros-Aarteil S."/>
            <person name="Calhoun S."/>
            <person name="Haridas S."/>
            <person name="Kuo A."/>
            <person name="Mondo S."/>
            <person name="Pangilinan J."/>
            <person name="Riley R."/>
            <person name="Labutti K."/>
            <person name="Andreopoulos B."/>
            <person name="Lipzen A."/>
            <person name="Chen C."/>
            <person name="Yanf M."/>
            <person name="Daum C."/>
            <person name="Ng V."/>
            <person name="Clum A."/>
            <person name="Ohm R."/>
            <person name="Martin F."/>
            <person name="Silar P."/>
            <person name="Natvig D."/>
            <person name="Lalanne C."/>
            <person name="Gautier V."/>
            <person name="Ament-Velasquez S.L."/>
            <person name="Kruys A."/>
            <person name="Hutchinson M.I."/>
            <person name="Powell A.J."/>
            <person name="Barry K."/>
            <person name="Miller A.N."/>
            <person name="Grigoriev I.V."/>
            <person name="Debuchy R."/>
            <person name="Gladieux P."/>
            <person name="Thoren M.H."/>
            <person name="Johannesson H."/>
        </authorList>
    </citation>
    <scope>NUCLEOTIDE SEQUENCE</scope>
    <source>
        <strain evidence="7">CBS 532.94</strain>
    </source>
</reference>
<feature type="transmembrane region" description="Helical" evidence="6">
    <location>
        <begin position="394"/>
        <end position="412"/>
    </location>
</feature>
<gene>
    <name evidence="7" type="ORF">C8A03DRAFT_18065</name>
</gene>
<evidence type="ECO:0000256" key="1">
    <source>
        <dbReference type="ARBA" id="ARBA00004141"/>
    </source>
</evidence>
<comment type="subcellular location">
    <subcellularLocation>
        <location evidence="1">Membrane</location>
        <topology evidence="1">Multi-pass membrane protein</topology>
    </subcellularLocation>
</comment>
<name>A0AAN7C670_9PEZI</name>
<feature type="transmembrane region" description="Helical" evidence="6">
    <location>
        <begin position="197"/>
        <end position="215"/>
    </location>
</feature>
<evidence type="ECO:0000256" key="4">
    <source>
        <dbReference type="ARBA" id="ARBA00022989"/>
    </source>
</evidence>
<dbReference type="InterPro" id="IPR036259">
    <property type="entry name" value="MFS_trans_sf"/>
</dbReference>
<reference evidence="7" key="1">
    <citation type="journal article" date="2023" name="Mol. Phylogenet. Evol.">
        <title>Genome-scale phylogeny and comparative genomics of the fungal order Sordariales.</title>
        <authorList>
            <person name="Hensen N."/>
            <person name="Bonometti L."/>
            <person name="Westerberg I."/>
            <person name="Brannstrom I.O."/>
            <person name="Guillou S."/>
            <person name="Cros-Aarteil S."/>
            <person name="Calhoun S."/>
            <person name="Haridas S."/>
            <person name="Kuo A."/>
            <person name="Mondo S."/>
            <person name="Pangilinan J."/>
            <person name="Riley R."/>
            <person name="LaButti K."/>
            <person name="Andreopoulos B."/>
            <person name="Lipzen A."/>
            <person name="Chen C."/>
            <person name="Yan M."/>
            <person name="Daum C."/>
            <person name="Ng V."/>
            <person name="Clum A."/>
            <person name="Steindorff A."/>
            <person name="Ohm R.A."/>
            <person name="Martin F."/>
            <person name="Silar P."/>
            <person name="Natvig D.O."/>
            <person name="Lalanne C."/>
            <person name="Gautier V."/>
            <person name="Ament-Velasquez S.L."/>
            <person name="Kruys A."/>
            <person name="Hutchinson M.I."/>
            <person name="Powell A.J."/>
            <person name="Barry K."/>
            <person name="Miller A.N."/>
            <person name="Grigoriev I.V."/>
            <person name="Debuchy R."/>
            <person name="Gladieux P."/>
            <person name="Hiltunen Thoren M."/>
            <person name="Johannesson H."/>
        </authorList>
    </citation>
    <scope>NUCLEOTIDE SEQUENCE</scope>
    <source>
        <strain evidence="7">CBS 532.94</strain>
    </source>
</reference>
<dbReference type="Proteomes" id="UP001303760">
    <property type="component" value="Unassembled WGS sequence"/>
</dbReference>
<feature type="transmembrane region" description="Helical" evidence="6">
    <location>
        <begin position="361"/>
        <end position="382"/>
    </location>
</feature>
<dbReference type="GO" id="GO:0022857">
    <property type="term" value="F:transmembrane transporter activity"/>
    <property type="evidence" value="ECO:0007669"/>
    <property type="project" value="InterPro"/>
</dbReference>
<dbReference type="AlphaFoldDB" id="A0AAN7C670"/>
<dbReference type="PANTHER" id="PTHR43791">
    <property type="entry name" value="PERMEASE-RELATED"/>
    <property type="match status" value="1"/>
</dbReference>
<dbReference type="EMBL" id="MU860293">
    <property type="protein sequence ID" value="KAK4235148.1"/>
    <property type="molecule type" value="Genomic_DNA"/>
</dbReference>
<feature type="transmembrane region" description="Helical" evidence="6">
    <location>
        <begin position="265"/>
        <end position="290"/>
    </location>
</feature>
<dbReference type="InterPro" id="IPR011701">
    <property type="entry name" value="MFS"/>
</dbReference>
<feature type="transmembrane region" description="Helical" evidence="6">
    <location>
        <begin position="163"/>
        <end position="185"/>
    </location>
</feature>
<evidence type="ECO:0000256" key="3">
    <source>
        <dbReference type="ARBA" id="ARBA00022692"/>
    </source>
</evidence>
<dbReference type="Pfam" id="PF07690">
    <property type="entry name" value="MFS_1"/>
    <property type="match status" value="1"/>
</dbReference>
<dbReference type="Gene3D" id="1.20.1250.20">
    <property type="entry name" value="MFS general substrate transporter like domains"/>
    <property type="match status" value="2"/>
</dbReference>
<feature type="transmembrane region" description="Helical" evidence="6">
    <location>
        <begin position="428"/>
        <end position="448"/>
    </location>
</feature>
<dbReference type="GO" id="GO:0016020">
    <property type="term" value="C:membrane"/>
    <property type="evidence" value="ECO:0007669"/>
    <property type="project" value="UniProtKB-SubCell"/>
</dbReference>
<dbReference type="SUPFAM" id="SSF103473">
    <property type="entry name" value="MFS general substrate transporter"/>
    <property type="match status" value="1"/>
</dbReference>
<evidence type="ECO:0000256" key="2">
    <source>
        <dbReference type="ARBA" id="ARBA00022448"/>
    </source>
</evidence>
<proteinExistence type="predicted"/>
<accession>A0AAN7C670</accession>
<evidence type="ECO:0000256" key="5">
    <source>
        <dbReference type="ARBA" id="ARBA00023136"/>
    </source>
</evidence>
<dbReference type="PANTHER" id="PTHR43791:SF16">
    <property type="entry name" value="TRANSPORTER, PUTATIVE (AFU_ORTHOLOGUE AFUA_3G01840)-RELATED"/>
    <property type="match status" value="1"/>
</dbReference>
<evidence type="ECO:0000313" key="7">
    <source>
        <dbReference type="EMBL" id="KAK4235148.1"/>
    </source>
</evidence>
<keyword evidence="5 6" id="KW-0472">Membrane</keyword>
<protein>
    <submittedName>
        <fullName evidence="7">Major facilitator superfamily domain-containing protein</fullName>
    </submittedName>
</protein>
<feature type="transmembrane region" description="Helical" evidence="6">
    <location>
        <begin position="132"/>
        <end position="151"/>
    </location>
</feature>
<evidence type="ECO:0000256" key="6">
    <source>
        <dbReference type="SAM" id="Phobius"/>
    </source>
</evidence>
<sequence length="505" mass="55380">MDDVQLKDASAGHVVVEEVNPAAPSSPRVLLTEEDAIQRNRCLHDCLQVLDKIVLGLSAIFGLQDDTHLTGNQYSIVGCIAPAAQLAWQPFSSMLIVKIRPRILMPAMVLGWGIAQVCVPACRNFAGLVAARFFLGLFEAGCLPLFSILTAHWYRRSEQPARVAVWYSTHGPATIVAALLSYGLGHAESGVLAPWQWIYLVTGLLTIVTVPLIYWRLDDDILSARFLTAEERSQALERLRANQSGSASRDFKWNQVVEMFLDVKCYLFAAMSFAISLGGHVASLFGPLLLHGFGFDNYKTTLLNIPFGVLQSTVILAAAWAAGRTRWKSVPLLTLLVCILTGFVLLYVLPRGHSHLPGLLVGYYFLAFIVGCNNTVVSWILANTAGQTKKSTMMALFNAASSTGAIVGPLLFDSADAPEYHSGLRSTVAVYLAMIAVVLLQVGTLMVLNKLQARRRVANGKTARIHDHSMEARYVDMRMDNAETVGGRAFADLTDRENDEFVYVY</sequence>
<evidence type="ECO:0000313" key="8">
    <source>
        <dbReference type="Proteomes" id="UP001303760"/>
    </source>
</evidence>
<organism evidence="7 8">
    <name type="scientific">Achaetomium macrosporum</name>
    <dbReference type="NCBI Taxonomy" id="79813"/>
    <lineage>
        <taxon>Eukaryota</taxon>
        <taxon>Fungi</taxon>
        <taxon>Dikarya</taxon>
        <taxon>Ascomycota</taxon>
        <taxon>Pezizomycotina</taxon>
        <taxon>Sordariomycetes</taxon>
        <taxon>Sordariomycetidae</taxon>
        <taxon>Sordariales</taxon>
        <taxon>Chaetomiaceae</taxon>
        <taxon>Achaetomium</taxon>
    </lineage>
</organism>
<comment type="caution">
    <text evidence="7">The sequence shown here is derived from an EMBL/GenBank/DDBJ whole genome shotgun (WGS) entry which is preliminary data.</text>
</comment>
<keyword evidence="4 6" id="KW-1133">Transmembrane helix</keyword>
<keyword evidence="8" id="KW-1185">Reference proteome</keyword>
<feature type="transmembrane region" description="Helical" evidence="6">
    <location>
        <begin position="330"/>
        <end position="349"/>
    </location>
</feature>